<dbReference type="InterPro" id="IPR005170">
    <property type="entry name" value="Transptr-assoc_dom"/>
</dbReference>
<keyword evidence="4" id="KW-0472">Membrane</keyword>
<feature type="domain" description="CBS" evidence="5">
    <location>
        <begin position="281"/>
        <end position="338"/>
    </location>
</feature>
<dbReference type="CDD" id="cd04590">
    <property type="entry name" value="CBS_pair_CorC_HlyC_assoc"/>
    <property type="match status" value="1"/>
</dbReference>
<dbReference type="Pfam" id="PF00571">
    <property type="entry name" value="CBS"/>
    <property type="match status" value="2"/>
</dbReference>
<gene>
    <name evidence="6" type="ORF">KQI20_09790</name>
</gene>
<dbReference type="RefSeq" id="WP_216570366.1">
    <property type="nucleotide sequence ID" value="NZ_JAHLOQ010000027.1"/>
</dbReference>
<dbReference type="InterPro" id="IPR000644">
    <property type="entry name" value="CBS_dom"/>
</dbReference>
<evidence type="ECO:0000256" key="2">
    <source>
        <dbReference type="ARBA" id="ARBA00022475"/>
    </source>
</evidence>
<evidence type="ECO:0000313" key="7">
    <source>
        <dbReference type="Proteomes" id="UP001196301"/>
    </source>
</evidence>
<keyword evidence="3" id="KW-0129">CBS domain</keyword>
<organism evidence="6 7">
    <name type="scientific">Intestinibacter bartlettii</name>
    <dbReference type="NCBI Taxonomy" id="261299"/>
    <lineage>
        <taxon>Bacteria</taxon>
        <taxon>Bacillati</taxon>
        <taxon>Bacillota</taxon>
        <taxon>Clostridia</taxon>
        <taxon>Peptostreptococcales</taxon>
        <taxon>Peptostreptococcaceae</taxon>
        <taxon>Intestinibacter</taxon>
    </lineage>
</organism>
<keyword evidence="2" id="KW-1003">Cell membrane</keyword>
<dbReference type="PANTHER" id="PTHR43099:SF2">
    <property type="entry name" value="UPF0053 PROTEIN YRKA"/>
    <property type="match status" value="1"/>
</dbReference>
<dbReference type="PROSITE" id="PS51371">
    <property type="entry name" value="CBS"/>
    <property type="match status" value="2"/>
</dbReference>
<sequence>MQISVLLISILVLTIINIFFVECRYSLSRIDEKVLEEIEKQGNLSANRCKKIKEKEKEFLSVCQFGIIISVITIGFILSKVYKFILIEFKLTDSITERIIAVSIILIVGILEAIIGFYIPRGLSAKKPKKIMLRNSLLLRLFYAILRPFSVIVDFVSDKVCKIFRGGDFTVLDKENLQQDKFLLEDENEEIDEYNIDKKRFMDNIFSFEEKQIREVLVPRTDMVCISLDDNEDYIFNLIRKEGYTRYPVCGKDKDDLRGFIHIRDLYNQKLLENKIDISKILRKITYVSENELTSRVLEKLRKDRVQMAIVVDEYGGTSGIITVEDILEEIVGEIQDEFDEDEELDIKKLNDGSYVVQGIATITEINKELNIEIEKDGFDSIGGWMFFMLGMDIEVNQSVDFSGYRFRVIELDKFRVVSIKIEKLEKTTSEK</sequence>
<accession>A0ABS6DY28</accession>
<feature type="transmembrane region" description="Helical" evidence="4">
    <location>
        <begin position="131"/>
        <end position="153"/>
    </location>
</feature>
<reference evidence="6 7" key="1">
    <citation type="submission" date="2021-06" db="EMBL/GenBank/DDBJ databases">
        <authorList>
            <person name="Sun Q."/>
            <person name="Li D."/>
        </authorList>
    </citation>
    <scope>NUCLEOTIDE SEQUENCE [LARGE SCALE GENOMIC DNA]</scope>
    <source>
        <strain evidence="6 7">N19</strain>
    </source>
</reference>
<dbReference type="Pfam" id="PF03471">
    <property type="entry name" value="CorC_HlyC"/>
    <property type="match status" value="1"/>
</dbReference>
<evidence type="ECO:0000256" key="4">
    <source>
        <dbReference type="SAM" id="Phobius"/>
    </source>
</evidence>
<comment type="caution">
    <text evidence="6">The sequence shown here is derived from an EMBL/GenBank/DDBJ whole genome shotgun (WGS) entry which is preliminary data.</text>
</comment>
<name>A0ABS6DY28_9FIRM</name>
<dbReference type="SMART" id="SM00116">
    <property type="entry name" value="CBS"/>
    <property type="match status" value="2"/>
</dbReference>
<dbReference type="InterPro" id="IPR002550">
    <property type="entry name" value="CNNM"/>
</dbReference>
<evidence type="ECO:0000259" key="5">
    <source>
        <dbReference type="PROSITE" id="PS51371"/>
    </source>
</evidence>
<keyword evidence="4" id="KW-1133">Transmembrane helix</keyword>
<dbReference type="InterPro" id="IPR044751">
    <property type="entry name" value="Ion_transp-like_CBS"/>
</dbReference>
<dbReference type="SMART" id="SM01091">
    <property type="entry name" value="CorC_HlyC"/>
    <property type="match status" value="1"/>
</dbReference>
<dbReference type="EMBL" id="JAHLOQ010000027">
    <property type="protein sequence ID" value="MBU5336729.1"/>
    <property type="molecule type" value="Genomic_DNA"/>
</dbReference>
<evidence type="ECO:0000313" key="6">
    <source>
        <dbReference type="EMBL" id="MBU5336729.1"/>
    </source>
</evidence>
<comment type="subcellular location">
    <subcellularLocation>
        <location evidence="1">Cell membrane</location>
        <topology evidence="1">Multi-pass membrane protein</topology>
    </subcellularLocation>
</comment>
<keyword evidence="7" id="KW-1185">Reference proteome</keyword>
<keyword evidence="4" id="KW-0812">Transmembrane</keyword>
<dbReference type="Pfam" id="PF01595">
    <property type="entry name" value="CNNM"/>
    <property type="match status" value="1"/>
</dbReference>
<feature type="domain" description="CBS" evidence="5">
    <location>
        <begin position="219"/>
        <end position="278"/>
    </location>
</feature>
<dbReference type="Proteomes" id="UP001196301">
    <property type="component" value="Unassembled WGS sequence"/>
</dbReference>
<evidence type="ECO:0000256" key="3">
    <source>
        <dbReference type="PROSITE-ProRule" id="PRU00703"/>
    </source>
</evidence>
<proteinExistence type="predicted"/>
<dbReference type="InterPro" id="IPR051676">
    <property type="entry name" value="UPF0053_domain"/>
</dbReference>
<feature type="transmembrane region" description="Helical" evidence="4">
    <location>
        <begin position="6"/>
        <end position="23"/>
    </location>
</feature>
<feature type="transmembrane region" description="Helical" evidence="4">
    <location>
        <begin position="59"/>
        <end position="79"/>
    </location>
</feature>
<evidence type="ECO:0000256" key="1">
    <source>
        <dbReference type="ARBA" id="ARBA00004651"/>
    </source>
</evidence>
<feature type="transmembrane region" description="Helical" evidence="4">
    <location>
        <begin position="99"/>
        <end position="119"/>
    </location>
</feature>
<protein>
    <submittedName>
        <fullName evidence="6">Hemolysin family protein</fullName>
    </submittedName>
</protein>
<dbReference type="PANTHER" id="PTHR43099">
    <property type="entry name" value="UPF0053 PROTEIN YRKA"/>
    <property type="match status" value="1"/>
</dbReference>